<feature type="region of interest" description="Disordered" evidence="1">
    <location>
        <begin position="222"/>
        <end position="298"/>
    </location>
</feature>
<dbReference type="GO" id="GO:0005634">
    <property type="term" value="C:nucleus"/>
    <property type="evidence" value="ECO:0007669"/>
    <property type="project" value="TreeGrafter"/>
</dbReference>
<dbReference type="GO" id="GO:0006357">
    <property type="term" value="P:regulation of transcription by RNA polymerase II"/>
    <property type="evidence" value="ECO:0007669"/>
    <property type="project" value="TreeGrafter"/>
</dbReference>
<protein>
    <recommendedName>
        <fullName evidence="4">DUF659 domain-containing protein</fullName>
    </recommendedName>
</protein>
<feature type="non-terminal residue" evidence="2">
    <location>
        <position position="329"/>
    </location>
</feature>
<proteinExistence type="predicted"/>
<organism evidence="2 3">
    <name type="scientific">Puccinia striiformis f. sp. tritici PST-78</name>
    <dbReference type="NCBI Taxonomy" id="1165861"/>
    <lineage>
        <taxon>Eukaryota</taxon>
        <taxon>Fungi</taxon>
        <taxon>Dikarya</taxon>
        <taxon>Basidiomycota</taxon>
        <taxon>Pucciniomycotina</taxon>
        <taxon>Pucciniomycetes</taxon>
        <taxon>Pucciniales</taxon>
        <taxon>Pucciniaceae</taxon>
        <taxon>Puccinia</taxon>
    </lineage>
</organism>
<gene>
    <name evidence="2" type="ORF">PSTG_17814</name>
</gene>
<evidence type="ECO:0000313" key="2">
    <source>
        <dbReference type="EMBL" id="KNE88764.1"/>
    </source>
</evidence>
<dbReference type="STRING" id="1165861.A0A0L0UPM7"/>
<evidence type="ECO:0000313" key="3">
    <source>
        <dbReference type="Proteomes" id="UP000054564"/>
    </source>
</evidence>
<reference evidence="3" key="1">
    <citation type="submission" date="2014-03" db="EMBL/GenBank/DDBJ databases">
        <title>The Genome Sequence of Puccinia striiformis f. sp. tritici PST-78.</title>
        <authorList>
            <consortium name="The Broad Institute Genome Sequencing Platform"/>
            <person name="Cuomo C."/>
            <person name="Hulbert S."/>
            <person name="Chen X."/>
            <person name="Walker B."/>
            <person name="Young S.K."/>
            <person name="Zeng Q."/>
            <person name="Gargeya S."/>
            <person name="Fitzgerald M."/>
            <person name="Haas B."/>
            <person name="Abouelleil A."/>
            <person name="Alvarado L."/>
            <person name="Arachchi H.M."/>
            <person name="Berlin A.M."/>
            <person name="Chapman S.B."/>
            <person name="Goldberg J."/>
            <person name="Griggs A."/>
            <person name="Gujja S."/>
            <person name="Hansen M."/>
            <person name="Howarth C."/>
            <person name="Imamovic A."/>
            <person name="Larimer J."/>
            <person name="McCowan C."/>
            <person name="Montmayeur A."/>
            <person name="Murphy C."/>
            <person name="Neiman D."/>
            <person name="Pearson M."/>
            <person name="Priest M."/>
            <person name="Roberts A."/>
            <person name="Saif S."/>
            <person name="Shea T."/>
            <person name="Sisk P."/>
            <person name="Sykes S."/>
            <person name="Wortman J."/>
            <person name="Nusbaum C."/>
            <person name="Birren B."/>
        </authorList>
    </citation>
    <scope>NUCLEOTIDE SEQUENCE [LARGE SCALE GENOMIC DNA]</scope>
    <source>
        <strain evidence="3">race PST-78</strain>
    </source>
</reference>
<dbReference type="PANTHER" id="PTHR46169">
    <property type="entry name" value="DNA REPLICATION-RELATED ELEMENT FACTOR, ISOFORM A"/>
    <property type="match status" value="1"/>
</dbReference>
<dbReference type="SUPFAM" id="SSF53098">
    <property type="entry name" value="Ribonuclease H-like"/>
    <property type="match status" value="1"/>
</dbReference>
<name>A0A0L0UPM7_9BASI</name>
<evidence type="ECO:0008006" key="4">
    <source>
        <dbReference type="Google" id="ProtNLM"/>
    </source>
</evidence>
<feature type="compositionally biased region" description="Basic and acidic residues" evidence="1">
    <location>
        <begin position="269"/>
        <end position="282"/>
    </location>
</feature>
<feature type="compositionally biased region" description="Acidic residues" evidence="1">
    <location>
        <begin position="288"/>
        <end position="298"/>
    </location>
</feature>
<dbReference type="Proteomes" id="UP000054564">
    <property type="component" value="Unassembled WGS sequence"/>
</dbReference>
<dbReference type="EMBL" id="AJIL01000936">
    <property type="protein sequence ID" value="KNE88764.1"/>
    <property type="molecule type" value="Genomic_DNA"/>
</dbReference>
<feature type="compositionally biased region" description="Acidic residues" evidence="1">
    <location>
        <begin position="259"/>
        <end position="268"/>
    </location>
</feature>
<keyword evidence="3" id="KW-1185">Reference proteome</keyword>
<sequence>MIAYPCKICGNHINRPASDSSCSNLLKHAARCINKQREVATNQKLVDLGVSGTGDIDPREVPQLCAIWCAEAARPFSALKDQSHKNILHPTVVKNLPSSKVVSRSIHMLYTAVQDSYREVLKEHTGTMYIGADAWQAPNGFDILGIVIYCLIENNRGQFELEAMPLDFILLAKSHTGKYLAETVCLVLEKFNVQNKICGIVTDNASNNSPMSILSPYGTLKKKKATGNRTNDDLDPSDNSEEDEEEAVAQICRYKDDTGLSEEEEEHTSEDHKAEESGKEEAELTLSDLEDLSDEDEENDLYTSAMCKQSLAKFRAIACKLCKSPNSNA</sequence>
<dbReference type="InterPro" id="IPR012337">
    <property type="entry name" value="RNaseH-like_sf"/>
</dbReference>
<evidence type="ECO:0000256" key="1">
    <source>
        <dbReference type="SAM" id="MobiDB-lite"/>
    </source>
</evidence>
<feature type="compositionally biased region" description="Acidic residues" evidence="1">
    <location>
        <begin position="233"/>
        <end position="247"/>
    </location>
</feature>
<accession>A0A0L0UPM7</accession>
<comment type="caution">
    <text evidence="2">The sequence shown here is derived from an EMBL/GenBank/DDBJ whole genome shotgun (WGS) entry which is preliminary data.</text>
</comment>
<dbReference type="InterPro" id="IPR052717">
    <property type="entry name" value="Vacuolar_transposase_reg"/>
</dbReference>
<dbReference type="AlphaFoldDB" id="A0A0L0UPM7"/>
<dbReference type="PANTHER" id="PTHR46169:SF15">
    <property type="entry name" value="INNER CENTROMERE PROTEIN A-LIKE ISOFORM X1-RELATED"/>
    <property type="match status" value="1"/>
</dbReference>